<evidence type="ECO:0000313" key="1">
    <source>
        <dbReference type="EMBL" id="SFN48017.1"/>
    </source>
</evidence>
<dbReference type="EMBL" id="FOVH01000002">
    <property type="protein sequence ID" value="SFN48017.1"/>
    <property type="molecule type" value="Genomic_DNA"/>
</dbReference>
<sequence>MVWAITFADLIQPLKDRHWFPLWCGGHVTVGQRLVQLRRLGSKLTRQLGCKLAFSGFYERTGMVSYQAT</sequence>
<dbReference type="InParanoid" id="A0A1I4ZCT7"/>
<gene>
    <name evidence="1" type="ORF">SAMN04489713_102154</name>
</gene>
<proteinExistence type="predicted"/>
<keyword evidence="2" id="KW-1185">Reference proteome</keyword>
<evidence type="ECO:0000313" key="2">
    <source>
        <dbReference type="Proteomes" id="UP000183413"/>
    </source>
</evidence>
<accession>A0A1I4ZCT7</accession>
<dbReference type="Proteomes" id="UP000183413">
    <property type="component" value="Unassembled WGS sequence"/>
</dbReference>
<reference evidence="1 2" key="1">
    <citation type="submission" date="2016-10" db="EMBL/GenBank/DDBJ databases">
        <authorList>
            <person name="de Groot N.N."/>
        </authorList>
    </citation>
    <scope>NUCLEOTIDE SEQUENCE [LARGE SCALE GENOMIC DNA]</scope>
    <source>
        <strain evidence="1 2">DSM 43067</strain>
    </source>
</reference>
<dbReference type="AlphaFoldDB" id="A0A1I4ZCT7"/>
<organism evidence="1 2">
    <name type="scientific">Actinomadura madurae</name>
    <dbReference type="NCBI Taxonomy" id="1993"/>
    <lineage>
        <taxon>Bacteria</taxon>
        <taxon>Bacillati</taxon>
        <taxon>Actinomycetota</taxon>
        <taxon>Actinomycetes</taxon>
        <taxon>Streptosporangiales</taxon>
        <taxon>Thermomonosporaceae</taxon>
        <taxon>Actinomadura</taxon>
    </lineage>
</organism>
<name>A0A1I4ZCT7_9ACTN</name>
<protein>
    <submittedName>
        <fullName evidence="1">Uncharacterized protein</fullName>
    </submittedName>
</protein>